<evidence type="ECO:0000256" key="4">
    <source>
        <dbReference type="ARBA" id="ARBA00023136"/>
    </source>
</evidence>
<dbReference type="Gene3D" id="1.20.1250.20">
    <property type="entry name" value="MFS general substrate transporter like domains"/>
    <property type="match status" value="2"/>
</dbReference>
<dbReference type="PANTHER" id="PTHR23542">
    <property type="match status" value="1"/>
</dbReference>
<dbReference type="InterPro" id="IPR036259">
    <property type="entry name" value="MFS_trans_sf"/>
</dbReference>
<reference evidence="8" key="2">
    <citation type="submission" date="2020-09" db="EMBL/GenBank/DDBJ databases">
        <authorList>
            <person name="Sun Q."/>
            <person name="Ohkuma M."/>
        </authorList>
    </citation>
    <scope>NUCLEOTIDE SEQUENCE</scope>
    <source>
        <strain evidence="8">JCM 4490</strain>
    </source>
</reference>
<evidence type="ECO:0000313" key="8">
    <source>
        <dbReference type="EMBL" id="GGW34415.1"/>
    </source>
</evidence>
<comment type="subcellular location">
    <subcellularLocation>
        <location evidence="1">Cell membrane</location>
        <topology evidence="1">Multi-pass membrane protein</topology>
    </subcellularLocation>
</comment>
<gene>
    <name evidence="8" type="ORF">GCM10010503_08180</name>
</gene>
<comment type="caution">
    <text evidence="8">The sequence shown here is derived from an EMBL/GenBank/DDBJ whole genome shotgun (WGS) entry which is preliminary data.</text>
</comment>
<dbReference type="RefSeq" id="WP_190013284.1">
    <property type="nucleotide sequence ID" value="NZ_BMUE01000001.1"/>
</dbReference>
<sequence length="417" mass="42095">MSTHPQRRPSYAAVLRVPHARRTFAAALTARLSYGTVSLAVMLSVTRSTGSYAVSGVVLSLFGATTVFLMPLRASLIDRHGPRRALLPMAALYGALLSVLAVLTWRPGAPAVAVGAAAALAGCCAPPLGPTMRALWSELVHDRDLLQRAYSLDGVAEELLFVSGPALVGALVGVAPPASGILFSAVLVVVGTWVFVTSPAMTGPRPSVPGRRLGAVRGLLAPVAVAAGVGLALSGVDLLVMAFAAEHSHGTTLVPWVLGALSAGSAVGGLANGVVTWRAPARTRLCRLTAGLGLVIAAAGLAPGLWTLTAAMACAGAFIAPALTTAYLLADETAAEEARTQAGAWVNMAVNAGSSAGAMVAGLLVGRLPLVVCFLLAGAVAVSAALLAAPWRRRPPEPGSHPYPGGPADVRDAPAAL</sequence>
<keyword evidence="4 6" id="KW-0472">Membrane</keyword>
<feature type="transmembrane region" description="Helical" evidence="6">
    <location>
        <begin position="52"/>
        <end position="73"/>
    </location>
</feature>
<dbReference type="AlphaFoldDB" id="A0A918IVE4"/>
<evidence type="ECO:0000259" key="7">
    <source>
        <dbReference type="PROSITE" id="PS50850"/>
    </source>
</evidence>
<keyword evidence="3 6" id="KW-1133">Transmembrane helix</keyword>
<keyword evidence="2 6" id="KW-0812">Transmembrane</keyword>
<keyword evidence="9" id="KW-1185">Reference proteome</keyword>
<feature type="domain" description="Major facilitator superfamily (MFS) profile" evidence="7">
    <location>
        <begin position="216"/>
        <end position="417"/>
    </location>
</feature>
<feature type="region of interest" description="Disordered" evidence="5">
    <location>
        <begin position="395"/>
        <end position="417"/>
    </location>
</feature>
<dbReference type="GO" id="GO:0022857">
    <property type="term" value="F:transmembrane transporter activity"/>
    <property type="evidence" value="ECO:0007669"/>
    <property type="project" value="InterPro"/>
</dbReference>
<dbReference type="InterPro" id="IPR011701">
    <property type="entry name" value="MFS"/>
</dbReference>
<feature type="transmembrane region" description="Helical" evidence="6">
    <location>
        <begin position="219"/>
        <end position="244"/>
    </location>
</feature>
<protein>
    <submittedName>
        <fullName evidence="8">MFS transporter</fullName>
    </submittedName>
</protein>
<dbReference type="Pfam" id="PF07690">
    <property type="entry name" value="MFS_1"/>
    <property type="match status" value="1"/>
</dbReference>
<name>A0A918IVE4_9ACTN</name>
<evidence type="ECO:0000256" key="6">
    <source>
        <dbReference type="SAM" id="Phobius"/>
    </source>
</evidence>
<feature type="transmembrane region" description="Helical" evidence="6">
    <location>
        <begin position="256"/>
        <end position="277"/>
    </location>
</feature>
<proteinExistence type="predicted"/>
<reference evidence="8" key="1">
    <citation type="journal article" date="2014" name="Int. J. Syst. Evol. Microbiol.">
        <title>Complete genome sequence of Corynebacterium casei LMG S-19264T (=DSM 44701T), isolated from a smear-ripened cheese.</title>
        <authorList>
            <consortium name="US DOE Joint Genome Institute (JGI-PGF)"/>
            <person name="Walter F."/>
            <person name="Albersmeier A."/>
            <person name="Kalinowski J."/>
            <person name="Ruckert C."/>
        </authorList>
    </citation>
    <scope>NUCLEOTIDE SEQUENCE</scope>
    <source>
        <strain evidence="8">JCM 4490</strain>
    </source>
</reference>
<dbReference type="Proteomes" id="UP000620224">
    <property type="component" value="Unassembled WGS sequence"/>
</dbReference>
<accession>A0A918IVE4</accession>
<organism evidence="8 9">
    <name type="scientific">Streptomyces lucensis JCM 4490</name>
    <dbReference type="NCBI Taxonomy" id="1306176"/>
    <lineage>
        <taxon>Bacteria</taxon>
        <taxon>Bacillati</taxon>
        <taxon>Actinomycetota</taxon>
        <taxon>Actinomycetes</taxon>
        <taxon>Kitasatosporales</taxon>
        <taxon>Streptomycetaceae</taxon>
        <taxon>Streptomyces</taxon>
    </lineage>
</organism>
<feature type="transmembrane region" description="Helical" evidence="6">
    <location>
        <begin position="368"/>
        <end position="389"/>
    </location>
</feature>
<feature type="transmembrane region" description="Helical" evidence="6">
    <location>
        <begin position="178"/>
        <end position="198"/>
    </location>
</feature>
<dbReference type="PANTHER" id="PTHR23542:SF1">
    <property type="entry name" value="MAJOR FACILITATOR SUPERFAMILY (MFS) PROFILE DOMAIN-CONTAINING PROTEIN"/>
    <property type="match status" value="1"/>
</dbReference>
<feature type="transmembrane region" description="Helical" evidence="6">
    <location>
        <begin position="342"/>
        <end position="362"/>
    </location>
</feature>
<feature type="transmembrane region" description="Helical" evidence="6">
    <location>
        <begin position="308"/>
        <end position="330"/>
    </location>
</feature>
<dbReference type="GO" id="GO:0005886">
    <property type="term" value="C:plasma membrane"/>
    <property type="evidence" value="ECO:0007669"/>
    <property type="project" value="UniProtKB-SubCell"/>
</dbReference>
<evidence type="ECO:0000256" key="3">
    <source>
        <dbReference type="ARBA" id="ARBA00022989"/>
    </source>
</evidence>
<feature type="transmembrane region" description="Helical" evidence="6">
    <location>
        <begin position="284"/>
        <end position="302"/>
    </location>
</feature>
<dbReference type="PROSITE" id="PS50850">
    <property type="entry name" value="MFS"/>
    <property type="match status" value="1"/>
</dbReference>
<dbReference type="EMBL" id="BMUE01000001">
    <property type="protein sequence ID" value="GGW34415.1"/>
    <property type="molecule type" value="Genomic_DNA"/>
</dbReference>
<feature type="transmembrane region" description="Helical" evidence="6">
    <location>
        <begin position="85"/>
        <end position="105"/>
    </location>
</feature>
<dbReference type="InterPro" id="IPR020846">
    <property type="entry name" value="MFS_dom"/>
</dbReference>
<evidence type="ECO:0000256" key="1">
    <source>
        <dbReference type="ARBA" id="ARBA00004651"/>
    </source>
</evidence>
<evidence type="ECO:0000256" key="5">
    <source>
        <dbReference type="SAM" id="MobiDB-lite"/>
    </source>
</evidence>
<evidence type="ECO:0000313" key="9">
    <source>
        <dbReference type="Proteomes" id="UP000620224"/>
    </source>
</evidence>
<feature type="transmembrane region" description="Helical" evidence="6">
    <location>
        <begin position="24"/>
        <end position="46"/>
    </location>
</feature>
<dbReference type="SUPFAM" id="SSF103473">
    <property type="entry name" value="MFS general substrate transporter"/>
    <property type="match status" value="1"/>
</dbReference>
<evidence type="ECO:0000256" key="2">
    <source>
        <dbReference type="ARBA" id="ARBA00022692"/>
    </source>
</evidence>